<dbReference type="CDD" id="cd02509">
    <property type="entry name" value="GDP-M1P_Guanylyltransferase"/>
    <property type="match status" value="1"/>
</dbReference>
<evidence type="ECO:0000256" key="1">
    <source>
        <dbReference type="ARBA" id="ARBA00006115"/>
    </source>
</evidence>
<keyword evidence="5" id="KW-0547">Nucleotide-binding</keyword>
<evidence type="ECO:0000259" key="10">
    <source>
        <dbReference type="Pfam" id="PF01050"/>
    </source>
</evidence>
<protein>
    <recommendedName>
        <fullName evidence="2">mannose-1-phosphate guanylyltransferase</fullName>
        <ecNumber evidence="2">2.7.7.13</ecNumber>
    </recommendedName>
</protein>
<dbReference type="CDD" id="cd02213">
    <property type="entry name" value="cupin_PMI_typeII_C"/>
    <property type="match status" value="1"/>
</dbReference>
<comment type="similarity">
    <text evidence="1 8">Belongs to the mannose-6-phosphate isomerase type 2 family.</text>
</comment>
<dbReference type="GO" id="GO:0000271">
    <property type="term" value="P:polysaccharide biosynthetic process"/>
    <property type="evidence" value="ECO:0007669"/>
    <property type="project" value="InterPro"/>
</dbReference>
<dbReference type="InterPro" id="IPR005835">
    <property type="entry name" value="NTP_transferase_dom"/>
</dbReference>
<evidence type="ECO:0000256" key="8">
    <source>
        <dbReference type="RuleBase" id="RU004190"/>
    </source>
</evidence>
<gene>
    <name evidence="12" type="ORF">SAMN02745912_00674</name>
</gene>
<evidence type="ECO:0000313" key="12">
    <source>
        <dbReference type="EMBL" id="SHJ66633.1"/>
    </source>
</evidence>
<dbReference type="InterPro" id="IPR001538">
    <property type="entry name" value="Man6P_isomerase-2_C"/>
</dbReference>
<proteinExistence type="inferred from homology"/>
<feature type="domain" description="Mannose-6-phosphate isomerase type II C-terminal" evidence="10">
    <location>
        <begin position="357"/>
        <end position="471"/>
    </location>
</feature>
<dbReference type="InterPro" id="IPR049577">
    <property type="entry name" value="GMPP_N"/>
</dbReference>
<dbReference type="Pfam" id="PF22640">
    <property type="entry name" value="ManC_GMP_beta-helix"/>
    <property type="match status" value="1"/>
</dbReference>
<dbReference type="PANTHER" id="PTHR46390:SF1">
    <property type="entry name" value="MANNOSE-1-PHOSPHATE GUANYLYLTRANSFERASE"/>
    <property type="match status" value="1"/>
</dbReference>
<keyword evidence="12" id="KW-0413">Isomerase</keyword>
<name>A0A1M6L5X7_PARC5</name>
<dbReference type="EC" id="2.7.7.13" evidence="2"/>
<keyword evidence="13" id="KW-1185">Reference proteome</keyword>
<reference evidence="12 13" key="1">
    <citation type="submission" date="2016-11" db="EMBL/GenBank/DDBJ databases">
        <authorList>
            <person name="Jaros S."/>
            <person name="Januszkiewicz K."/>
            <person name="Wedrychowicz H."/>
        </authorList>
    </citation>
    <scope>NUCLEOTIDE SEQUENCE [LARGE SCALE GENOMIC DNA]</scope>
    <source>
        <strain evidence="12 13">DSM 15212</strain>
    </source>
</reference>
<feature type="domain" description="Nucleotidyl transferase" evidence="9">
    <location>
        <begin position="5"/>
        <end position="293"/>
    </location>
</feature>
<evidence type="ECO:0000313" key="13">
    <source>
        <dbReference type="Proteomes" id="UP000184465"/>
    </source>
</evidence>
<keyword evidence="6" id="KW-0342">GTP-binding</keyword>
<keyword evidence="4 12" id="KW-0548">Nucleotidyltransferase</keyword>
<dbReference type="SUPFAM" id="SSF51182">
    <property type="entry name" value="RmlC-like cupins"/>
    <property type="match status" value="1"/>
</dbReference>
<dbReference type="InterPro" id="IPR029044">
    <property type="entry name" value="Nucleotide-diphossugar_trans"/>
</dbReference>
<feature type="domain" description="MannoseP isomerase/GMP-like beta-helix" evidence="11">
    <location>
        <begin position="299"/>
        <end position="353"/>
    </location>
</feature>
<dbReference type="InterPro" id="IPR006375">
    <property type="entry name" value="Man1P_GuaTrfase/Man6P_Isoase"/>
</dbReference>
<evidence type="ECO:0000256" key="6">
    <source>
        <dbReference type="ARBA" id="ARBA00023134"/>
    </source>
</evidence>
<sequence length="478" mass="54686">MNIIALILAGGTGTRLWPLSRKNTPKQLLALTGNRTLIQETCRRLWTVVTPDKQWIITSKELYDSVKHHIRLLREEFHQDKSEEEYITVMQEPIGKNTAPAIFWAAQRCRHIYGEDSILLVMPSDHLIVGENEFIDTLKAGIEKAKEGFLVTYGIKPSHPETGYGYIKIENNKIKSKTPYKVLNFVEKPNYERAQKYIEEGNYLWNSGMFAFHVGTLIKEGLNLCPNISKPFNESDPFNSSQINNSYMKAEANSIDYAVMEKTDKALVIPASFGWNDVGTWKSFFDISDKDENGNVITGNHINIDTKNSFVYGQERLIATVGIEDMTVIDTPDALMICPLDQTQRVKEIVEKLKIENSKTHIEHKTVKRPWGKYTVMEEGLGYKIKKIVVEPGEKLSMQMHYHRSEHWIVVRGSAKITNGDKEIIIHENQSTYIPKATVHRLENPGSMSLEIIEVQCGLYLEEDDIVRFDDVYGRRSS</sequence>
<dbReference type="Proteomes" id="UP000184465">
    <property type="component" value="Unassembled WGS sequence"/>
</dbReference>
<evidence type="ECO:0000256" key="4">
    <source>
        <dbReference type="ARBA" id="ARBA00022695"/>
    </source>
</evidence>
<accession>A0A1M6L5X7</accession>
<keyword evidence="3 12" id="KW-0808">Transferase</keyword>
<dbReference type="GO" id="GO:0016853">
    <property type="term" value="F:isomerase activity"/>
    <property type="evidence" value="ECO:0007669"/>
    <property type="project" value="UniProtKB-KW"/>
</dbReference>
<dbReference type="GO" id="GO:0005525">
    <property type="term" value="F:GTP binding"/>
    <property type="evidence" value="ECO:0007669"/>
    <property type="project" value="UniProtKB-KW"/>
</dbReference>
<dbReference type="NCBIfam" id="TIGR01479">
    <property type="entry name" value="GMP_PMI"/>
    <property type="match status" value="1"/>
</dbReference>
<dbReference type="InterPro" id="IPR014710">
    <property type="entry name" value="RmlC-like_jellyroll"/>
</dbReference>
<dbReference type="Pfam" id="PF01050">
    <property type="entry name" value="MannoseP_isomer"/>
    <property type="match status" value="1"/>
</dbReference>
<dbReference type="FunFam" id="2.60.120.10:FF:000032">
    <property type="entry name" value="Mannose-1-phosphate guanylyltransferase/mannose-6-phosphate isomerase"/>
    <property type="match status" value="1"/>
</dbReference>
<dbReference type="GO" id="GO:0009298">
    <property type="term" value="P:GDP-mannose biosynthetic process"/>
    <property type="evidence" value="ECO:0007669"/>
    <property type="project" value="TreeGrafter"/>
</dbReference>
<dbReference type="PANTHER" id="PTHR46390">
    <property type="entry name" value="MANNOSE-1-PHOSPHATE GUANYLYLTRANSFERASE"/>
    <property type="match status" value="1"/>
</dbReference>
<dbReference type="Gene3D" id="3.90.550.10">
    <property type="entry name" value="Spore Coat Polysaccharide Biosynthesis Protein SpsA, Chain A"/>
    <property type="match status" value="1"/>
</dbReference>
<dbReference type="Gene3D" id="2.60.120.10">
    <property type="entry name" value="Jelly Rolls"/>
    <property type="match status" value="1"/>
</dbReference>
<comment type="catalytic activity">
    <reaction evidence="7">
        <text>alpha-D-mannose 1-phosphate + GTP + H(+) = GDP-alpha-D-mannose + diphosphate</text>
        <dbReference type="Rhea" id="RHEA:15229"/>
        <dbReference type="ChEBI" id="CHEBI:15378"/>
        <dbReference type="ChEBI" id="CHEBI:33019"/>
        <dbReference type="ChEBI" id="CHEBI:37565"/>
        <dbReference type="ChEBI" id="CHEBI:57527"/>
        <dbReference type="ChEBI" id="CHEBI:58409"/>
        <dbReference type="EC" id="2.7.7.13"/>
    </reaction>
</comment>
<evidence type="ECO:0000256" key="3">
    <source>
        <dbReference type="ARBA" id="ARBA00022679"/>
    </source>
</evidence>
<evidence type="ECO:0000259" key="11">
    <source>
        <dbReference type="Pfam" id="PF22640"/>
    </source>
</evidence>
<evidence type="ECO:0000259" key="9">
    <source>
        <dbReference type="Pfam" id="PF00483"/>
    </source>
</evidence>
<dbReference type="SUPFAM" id="SSF53448">
    <property type="entry name" value="Nucleotide-diphospho-sugar transferases"/>
    <property type="match status" value="1"/>
</dbReference>
<evidence type="ECO:0000256" key="7">
    <source>
        <dbReference type="ARBA" id="ARBA00047343"/>
    </source>
</evidence>
<dbReference type="GO" id="GO:0004475">
    <property type="term" value="F:mannose-1-phosphate guanylyltransferase (GTP) activity"/>
    <property type="evidence" value="ECO:0007669"/>
    <property type="project" value="UniProtKB-EC"/>
</dbReference>
<dbReference type="EMBL" id="FRAG01000005">
    <property type="protein sequence ID" value="SHJ66633.1"/>
    <property type="molecule type" value="Genomic_DNA"/>
</dbReference>
<dbReference type="RefSeq" id="WP_207550747.1">
    <property type="nucleotide sequence ID" value="NZ_FRAG01000005.1"/>
</dbReference>
<evidence type="ECO:0000256" key="2">
    <source>
        <dbReference type="ARBA" id="ARBA00012387"/>
    </source>
</evidence>
<dbReference type="InterPro" id="IPR051161">
    <property type="entry name" value="Mannose-6P_isomerase_type2"/>
</dbReference>
<dbReference type="FunFam" id="3.90.550.10:FF:000046">
    <property type="entry name" value="Mannose-1-phosphate guanylyltransferase (GDP)"/>
    <property type="match status" value="1"/>
</dbReference>
<dbReference type="AlphaFoldDB" id="A0A1M6L5X7"/>
<dbReference type="STRING" id="1121301.SAMN02745912_00674"/>
<evidence type="ECO:0000256" key="5">
    <source>
        <dbReference type="ARBA" id="ARBA00022741"/>
    </source>
</evidence>
<dbReference type="InterPro" id="IPR011051">
    <property type="entry name" value="RmlC_Cupin_sf"/>
</dbReference>
<dbReference type="InterPro" id="IPR054566">
    <property type="entry name" value="ManC/GMP-like_b-helix"/>
</dbReference>
<organism evidence="12 13">
    <name type="scientific">Paramaledivibacter caminithermalis (strain DSM 15212 / CIP 107654 / DViRD3)</name>
    <name type="common">Clostridium caminithermale</name>
    <dbReference type="NCBI Taxonomy" id="1121301"/>
    <lineage>
        <taxon>Bacteria</taxon>
        <taxon>Bacillati</taxon>
        <taxon>Bacillota</taxon>
        <taxon>Clostridia</taxon>
        <taxon>Peptostreptococcales</taxon>
        <taxon>Caminicellaceae</taxon>
        <taxon>Paramaledivibacter</taxon>
    </lineage>
</organism>
<dbReference type="Pfam" id="PF00483">
    <property type="entry name" value="NTP_transferase"/>
    <property type="match status" value="1"/>
</dbReference>